<comment type="caution">
    <text evidence="10">The sequence shown here is derived from an EMBL/GenBank/DDBJ whole genome shotgun (WGS) entry which is preliminary data.</text>
</comment>
<keyword evidence="4 8" id="KW-0812">Transmembrane</keyword>
<protein>
    <submittedName>
        <fullName evidence="10">Nicotinamide adenine dinucleotide transporter 2, mitochondrial-like</fullName>
    </submittedName>
</protein>
<dbReference type="InterPro" id="IPR044712">
    <property type="entry name" value="SLC25A32-like"/>
</dbReference>
<evidence type="ECO:0000313" key="11">
    <source>
        <dbReference type="Proteomes" id="UP000275267"/>
    </source>
</evidence>
<keyword evidence="6" id="KW-1133">Transmembrane helix</keyword>
<evidence type="ECO:0000256" key="8">
    <source>
        <dbReference type="PROSITE-ProRule" id="PRU00282"/>
    </source>
</evidence>
<dbReference type="SUPFAM" id="SSF103506">
    <property type="entry name" value="Mitochondrial carrier"/>
    <property type="match status" value="1"/>
</dbReference>
<dbReference type="Gene3D" id="1.50.40.10">
    <property type="entry name" value="Mitochondrial carrier domain"/>
    <property type="match status" value="2"/>
</dbReference>
<evidence type="ECO:0000256" key="2">
    <source>
        <dbReference type="ARBA" id="ARBA00006375"/>
    </source>
</evidence>
<comment type="similarity">
    <text evidence="2 9">Belongs to the mitochondrial carrier (TC 2.A.29) family.</text>
</comment>
<feature type="repeat" description="Solcar" evidence="8">
    <location>
        <begin position="289"/>
        <end position="376"/>
    </location>
</feature>
<keyword evidence="5" id="KW-0677">Repeat</keyword>
<dbReference type="EMBL" id="PQIB02000010">
    <property type="protein sequence ID" value="RLM93204.1"/>
    <property type="molecule type" value="Genomic_DNA"/>
</dbReference>
<dbReference type="OrthoDB" id="10266426at2759"/>
<evidence type="ECO:0000256" key="4">
    <source>
        <dbReference type="ARBA" id="ARBA00022692"/>
    </source>
</evidence>
<dbReference type="Pfam" id="PF00153">
    <property type="entry name" value="Mito_carr"/>
    <property type="match status" value="4"/>
</dbReference>
<evidence type="ECO:0000256" key="1">
    <source>
        <dbReference type="ARBA" id="ARBA00004141"/>
    </source>
</evidence>
<feature type="repeat" description="Solcar" evidence="8">
    <location>
        <begin position="14"/>
        <end position="108"/>
    </location>
</feature>
<keyword evidence="3 9" id="KW-0813">Transport</keyword>
<dbReference type="GO" id="GO:0015215">
    <property type="term" value="F:nucleotide transmembrane transporter activity"/>
    <property type="evidence" value="ECO:0007669"/>
    <property type="project" value="UniProtKB-ARBA"/>
</dbReference>
<evidence type="ECO:0000256" key="7">
    <source>
        <dbReference type="ARBA" id="ARBA00023136"/>
    </source>
</evidence>
<evidence type="ECO:0000256" key="6">
    <source>
        <dbReference type="ARBA" id="ARBA00022989"/>
    </source>
</evidence>
<keyword evidence="11" id="KW-1185">Reference proteome</keyword>
<dbReference type="PANTHER" id="PTHR45683">
    <property type="entry name" value="MITOCHONDRIAL NICOTINAMIDE ADENINE DINUCLEOTIDE TRANSPORTER 1-RELATED-RELATED"/>
    <property type="match status" value="1"/>
</dbReference>
<dbReference type="PROSITE" id="PS50920">
    <property type="entry name" value="SOLCAR"/>
    <property type="match status" value="3"/>
</dbReference>
<comment type="subcellular location">
    <subcellularLocation>
        <location evidence="1">Membrane</location>
        <topology evidence="1">Multi-pass membrane protein</topology>
    </subcellularLocation>
</comment>
<dbReference type="GO" id="GO:0016020">
    <property type="term" value="C:membrane"/>
    <property type="evidence" value="ECO:0007669"/>
    <property type="project" value="UniProtKB-SubCell"/>
</dbReference>
<evidence type="ECO:0000256" key="5">
    <source>
        <dbReference type="ARBA" id="ARBA00022737"/>
    </source>
</evidence>
<organism evidence="10 11">
    <name type="scientific">Panicum miliaceum</name>
    <name type="common">Proso millet</name>
    <name type="synonym">Broomcorn millet</name>
    <dbReference type="NCBI Taxonomy" id="4540"/>
    <lineage>
        <taxon>Eukaryota</taxon>
        <taxon>Viridiplantae</taxon>
        <taxon>Streptophyta</taxon>
        <taxon>Embryophyta</taxon>
        <taxon>Tracheophyta</taxon>
        <taxon>Spermatophyta</taxon>
        <taxon>Magnoliopsida</taxon>
        <taxon>Liliopsida</taxon>
        <taxon>Poales</taxon>
        <taxon>Poaceae</taxon>
        <taxon>PACMAD clade</taxon>
        <taxon>Panicoideae</taxon>
        <taxon>Panicodae</taxon>
        <taxon>Paniceae</taxon>
        <taxon>Panicinae</taxon>
        <taxon>Panicum</taxon>
        <taxon>Panicum sect. Panicum</taxon>
    </lineage>
</organism>
<reference evidence="11" key="1">
    <citation type="journal article" date="2019" name="Nat. Commun.">
        <title>The genome of broomcorn millet.</title>
        <authorList>
            <person name="Zou C."/>
            <person name="Miki D."/>
            <person name="Li D."/>
            <person name="Tang Q."/>
            <person name="Xiao L."/>
            <person name="Rajput S."/>
            <person name="Deng P."/>
            <person name="Jia W."/>
            <person name="Huang R."/>
            <person name="Zhang M."/>
            <person name="Sun Y."/>
            <person name="Hu J."/>
            <person name="Fu X."/>
            <person name="Schnable P.S."/>
            <person name="Li F."/>
            <person name="Zhang H."/>
            <person name="Feng B."/>
            <person name="Zhu X."/>
            <person name="Liu R."/>
            <person name="Schnable J.C."/>
            <person name="Zhu J.-K."/>
            <person name="Zhang H."/>
        </authorList>
    </citation>
    <scope>NUCLEOTIDE SEQUENCE [LARGE SCALE GENOMIC DNA]</scope>
</reference>
<accession>A0A3L6R1R0</accession>
<feature type="repeat" description="Solcar" evidence="8">
    <location>
        <begin position="139"/>
        <end position="274"/>
    </location>
</feature>
<dbReference type="InterPro" id="IPR018108">
    <property type="entry name" value="MCP_transmembrane"/>
</dbReference>
<evidence type="ECO:0000256" key="3">
    <source>
        <dbReference type="ARBA" id="ARBA00022448"/>
    </source>
</evidence>
<evidence type="ECO:0000256" key="9">
    <source>
        <dbReference type="RuleBase" id="RU000488"/>
    </source>
</evidence>
<proteinExistence type="inferred from homology"/>
<dbReference type="InterPro" id="IPR002067">
    <property type="entry name" value="MCP"/>
</dbReference>
<dbReference type="PRINTS" id="PR00926">
    <property type="entry name" value="MITOCARRIER"/>
</dbReference>
<dbReference type="AlphaFoldDB" id="A0A3L6R1R0"/>
<gene>
    <name evidence="10" type="ORF">C2845_PM08G14970</name>
</gene>
<dbReference type="STRING" id="4540.A0A3L6R1R0"/>
<sequence>MSEGGHGGAREKLWEAACNAIAGGSAGVISATVLCPLDVVKTRLQVYGLPSNLSSGAPPAGRVIISGFQQILKNEGLPGLYRGLSPTIVALFPTWAVTFSVYNHVKGLLHSEDKRINAQTLYLLLTTLVHHADGNNSELSVQANVLAASCAGIATATATNPLWVVKTRLQVFEKNMGHGSDATKGSRIKPGVGRAECLAIEHVRAGVEAHHSQFALVTQGMRPGVVPYQSILSALQRIAKEEGIRGLYSGLLPSLVGVAHVAIQLPVYEKVKLYFAKRDNTTVDKLSPTQVAMCSSGSKVAASIITYPHEVVRSKLQEQGRDHRGAMRYSGAADCIKEVYRKEGFPGFYRGCATNLLRTTPNAIITFTSYEMINRFMHKLLAP</sequence>
<dbReference type="InterPro" id="IPR023395">
    <property type="entry name" value="MCP_dom_sf"/>
</dbReference>
<keyword evidence="7 8" id="KW-0472">Membrane</keyword>
<dbReference type="Proteomes" id="UP000275267">
    <property type="component" value="Unassembled WGS sequence"/>
</dbReference>
<name>A0A3L6R1R0_PANMI</name>
<evidence type="ECO:0000313" key="10">
    <source>
        <dbReference type="EMBL" id="RLM93204.1"/>
    </source>
</evidence>